<dbReference type="OrthoDB" id="7772923at2759"/>
<evidence type="ECO:0000313" key="2">
    <source>
        <dbReference type="EMBL" id="PWN30209.1"/>
    </source>
</evidence>
<dbReference type="NCBIfam" id="NF005085">
    <property type="entry name" value="PRK06520.1"/>
    <property type="match status" value="1"/>
</dbReference>
<reference evidence="2 3" key="1">
    <citation type="journal article" date="2018" name="Mol. Biol. Evol.">
        <title>Broad Genomic Sampling Reveals a Smut Pathogenic Ancestry of the Fungal Clade Ustilaginomycotina.</title>
        <authorList>
            <person name="Kijpornyongpan T."/>
            <person name="Mondo S.J."/>
            <person name="Barry K."/>
            <person name="Sandor L."/>
            <person name="Lee J."/>
            <person name="Lipzen A."/>
            <person name="Pangilinan J."/>
            <person name="LaButti K."/>
            <person name="Hainaut M."/>
            <person name="Henrissat B."/>
            <person name="Grigoriev I.V."/>
            <person name="Spatafora J.W."/>
            <person name="Aime M.C."/>
        </authorList>
    </citation>
    <scope>NUCLEOTIDE SEQUENCE [LARGE SCALE GENOMIC DNA]</scope>
    <source>
        <strain evidence="2 3">MCA 5214</strain>
    </source>
</reference>
<sequence length="387" mass="42971">MSSQALPSSQPPSRLARLPPFRHEHVGSFLRPQAILDARTAHAEGKLDDAGLRVVEDEHIKAHVERLLSSGIPDITDGEYRRAYFHIDFLKHLGGVDVQKNSLEQQKGFAPPTLVVTDKIKHIHNIEVDNFLYLKSLVPADKHRHIKITIPSPTMLHFRGGRKGISEKAYPNLDDFFADVASAYRKEVDALYAAGCRYLQFDDTNLAYLTDPKMREEAKERGEDVDALPSRYAKLINACFANKQDDMVIGIHLCKGNFRSQFFASGSDEGYAPVAKALFGELNVDAYFLEWENERSGKDFSALSGNLSANKTVVLGLVSSKVSDMEDKETLVSKLREAAKQLPGGLDQLAISPQCGFSSTHHGNAITEETQYAKLELCKAVAEEVWG</sequence>
<evidence type="ECO:0000313" key="3">
    <source>
        <dbReference type="Proteomes" id="UP000245884"/>
    </source>
</evidence>
<accession>A0A316UY30</accession>
<dbReference type="GO" id="GO:0003871">
    <property type="term" value="F:5-methyltetrahydropteroyltriglutamate-homocysteine S-methyltransferase activity"/>
    <property type="evidence" value="ECO:0007669"/>
    <property type="project" value="InterPro"/>
</dbReference>
<organism evidence="2 3">
    <name type="scientific">Jaminaea rosea</name>
    <dbReference type="NCBI Taxonomy" id="1569628"/>
    <lineage>
        <taxon>Eukaryota</taxon>
        <taxon>Fungi</taxon>
        <taxon>Dikarya</taxon>
        <taxon>Basidiomycota</taxon>
        <taxon>Ustilaginomycotina</taxon>
        <taxon>Exobasidiomycetes</taxon>
        <taxon>Microstromatales</taxon>
        <taxon>Microstromatales incertae sedis</taxon>
        <taxon>Jaminaea</taxon>
    </lineage>
</organism>
<dbReference type="Gene3D" id="3.20.20.210">
    <property type="match status" value="1"/>
</dbReference>
<dbReference type="PANTHER" id="PTHR43844:SF1">
    <property type="entry name" value="METHIONINE SYNTHASE"/>
    <property type="match status" value="1"/>
</dbReference>
<dbReference type="EMBL" id="KZ819662">
    <property type="protein sequence ID" value="PWN30209.1"/>
    <property type="molecule type" value="Genomic_DNA"/>
</dbReference>
<dbReference type="Proteomes" id="UP000245884">
    <property type="component" value="Unassembled WGS sequence"/>
</dbReference>
<name>A0A316UY30_9BASI</name>
<dbReference type="InterPro" id="IPR038071">
    <property type="entry name" value="UROD/MetE-like_sf"/>
</dbReference>
<keyword evidence="3" id="KW-1185">Reference proteome</keyword>
<dbReference type="Pfam" id="PF01717">
    <property type="entry name" value="Meth_synt_2"/>
    <property type="match status" value="1"/>
</dbReference>
<dbReference type="CDD" id="cd03311">
    <property type="entry name" value="CIMS_C_terminal_like"/>
    <property type="match status" value="1"/>
</dbReference>
<gene>
    <name evidence="2" type="ORF">BDZ90DRAFT_7054</name>
</gene>
<dbReference type="AlphaFoldDB" id="A0A316UY30"/>
<dbReference type="GO" id="GO:0009086">
    <property type="term" value="P:methionine biosynthetic process"/>
    <property type="evidence" value="ECO:0007669"/>
    <property type="project" value="InterPro"/>
</dbReference>
<dbReference type="GO" id="GO:0008270">
    <property type="term" value="F:zinc ion binding"/>
    <property type="evidence" value="ECO:0007669"/>
    <property type="project" value="InterPro"/>
</dbReference>
<dbReference type="RefSeq" id="XP_025364821.1">
    <property type="nucleotide sequence ID" value="XM_025509794.1"/>
</dbReference>
<protein>
    <submittedName>
        <fullName evidence="2">UROD/MetE-like protein</fullName>
    </submittedName>
</protein>
<dbReference type="GeneID" id="37031617"/>
<proteinExistence type="predicted"/>
<dbReference type="InterPro" id="IPR002629">
    <property type="entry name" value="Met_Synth_C/arc"/>
</dbReference>
<feature type="domain" description="Cobalamin-independent methionine synthase MetE C-terminal/archaeal" evidence="1">
    <location>
        <begin position="26"/>
        <end position="366"/>
    </location>
</feature>
<dbReference type="STRING" id="1569628.A0A316UY30"/>
<evidence type="ECO:0000259" key="1">
    <source>
        <dbReference type="Pfam" id="PF01717"/>
    </source>
</evidence>
<dbReference type="SUPFAM" id="SSF51726">
    <property type="entry name" value="UROD/MetE-like"/>
    <property type="match status" value="1"/>
</dbReference>
<dbReference type="PANTHER" id="PTHR43844">
    <property type="entry name" value="METHIONINE SYNTHASE"/>
    <property type="match status" value="1"/>
</dbReference>